<sequence>MVKFATPVVAAAFVLAACGGTTDSTGGDSGSTEAGGCPEGLSIGFVGALTGPDANLGVNISNGAQLAVDEHNAESGACQVTLKPFDTQGSPDQATGLATQAINDAKVVGIVGPAFSGESQVADPLFNEAGLVSITPSATNPTLSEQGWKTFFRVLGNDATQGPAAAKYIQDTVKATKVFVVDDASTYGKGLADIVRSSLGSAKIGDDTVQKGQTDFSGTVAAIRASGADAVFFGGYYAEAGLLLRQMRESGLTTTFVTDDGAKDDGLIEAAGANNAEGTIITCPCLPPEEAEGSFAEDYEAKYKTAPATYSAEGYDAATILLKGIADGKTTREGLLEWTAGYDEPGVTKQLKFNDKGEPADVVVWAYKVEGGKIVTDQSISAS</sequence>
<dbReference type="PANTHER" id="PTHR47151:SF2">
    <property type="entry name" value="AMINO ACID BINDING PROTEIN"/>
    <property type="match status" value="1"/>
</dbReference>
<evidence type="ECO:0000313" key="7">
    <source>
        <dbReference type="EMBL" id="MFB9376348.1"/>
    </source>
</evidence>
<dbReference type="Proteomes" id="UP001589748">
    <property type="component" value="Unassembled WGS sequence"/>
</dbReference>
<feature type="signal peptide" evidence="5">
    <location>
        <begin position="1"/>
        <end position="16"/>
    </location>
</feature>
<reference evidence="7 8" key="1">
    <citation type="submission" date="2024-09" db="EMBL/GenBank/DDBJ databases">
        <authorList>
            <person name="Sun Q."/>
            <person name="Mori K."/>
        </authorList>
    </citation>
    <scope>NUCLEOTIDE SEQUENCE [LARGE SCALE GENOMIC DNA]</scope>
    <source>
        <strain evidence="7 8">TISTR 1856</strain>
    </source>
</reference>
<dbReference type="SUPFAM" id="SSF53822">
    <property type="entry name" value="Periplasmic binding protein-like I"/>
    <property type="match status" value="1"/>
</dbReference>
<dbReference type="InterPro" id="IPR028081">
    <property type="entry name" value="Leu-bd"/>
</dbReference>
<feature type="chain" id="PRO_5045454905" evidence="5">
    <location>
        <begin position="17"/>
        <end position="383"/>
    </location>
</feature>
<dbReference type="RefSeq" id="WP_380138711.1">
    <property type="nucleotide sequence ID" value="NZ_JBHLUI010000009.1"/>
</dbReference>
<evidence type="ECO:0000256" key="5">
    <source>
        <dbReference type="SAM" id="SignalP"/>
    </source>
</evidence>
<accession>A0ABV5LQJ7</accession>
<dbReference type="CDD" id="cd06342">
    <property type="entry name" value="PBP1_ABC_LIVBP-like"/>
    <property type="match status" value="1"/>
</dbReference>
<evidence type="ECO:0000259" key="6">
    <source>
        <dbReference type="Pfam" id="PF13458"/>
    </source>
</evidence>
<dbReference type="PROSITE" id="PS51257">
    <property type="entry name" value="PROKAR_LIPOPROTEIN"/>
    <property type="match status" value="1"/>
</dbReference>
<evidence type="ECO:0000256" key="1">
    <source>
        <dbReference type="ARBA" id="ARBA00010062"/>
    </source>
</evidence>
<keyword evidence="8" id="KW-1185">Reference proteome</keyword>
<gene>
    <name evidence="7" type="ORF">ACFFVI_05160</name>
</gene>
<protein>
    <submittedName>
        <fullName evidence="7">Branched-chain amino acid ABC transporter substrate-binding protein</fullName>
    </submittedName>
</protein>
<dbReference type="Gene3D" id="3.40.50.2300">
    <property type="match status" value="2"/>
</dbReference>
<keyword evidence="4" id="KW-0029">Amino-acid transport</keyword>
<dbReference type="EMBL" id="JBHMDM010000003">
    <property type="protein sequence ID" value="MFB9376348.1"/>
    <property type="molecule type" value="Genomic_DNA"/>
</dbReference>
<evidence type="ECO:0000256" key="4">
    <source>
        <dbReference type="ARBA" id="ARBA00022970"/>
    </source>
</evidence>
<dbReference type="PRINTS" id="PR00337">
    <property type="entry name" value="LEUILEVALBP"/>
</dbReference>
<comment type="caution">
    <text evidence="7">The sequence shown here is derived from an EMBL/GenBank/DDBJ whole genome shotgun (WGS) entry which is preliminary data.</text>
</comment>
<dbReference type="PANTHER" id="PTHR47151">
    <property type="entry name" value="LEU/ILE/VAL-BINDING ABC TRANSPORTER SUBUNIT"/>
    <property type="match status" value="1"/>
</dbReference>
<evidence type="ECO:0000313" key="8">
    <source>
        <dbReference type="Proteomes" id="UP001589748"/>
    </source>
</evidence>
<comment type="similarity">
    <text evidence="1">Belongs to the leucine-binding protein family.</text>
</comment>
<evidence type="ECO:0000256" key="3">
    <source>
        <dbReference type="ARBA" id="ARBA00022729"/>
    </source>
</evidence>
<keyword evidence="2" id="KW-0813">Transport</keyword>
<dbReference type="InterPro" id="IPR028082">
    <property type="entry name" value="Peripla_BP_I"/>
</dbReference>
<organism evidence="7 8">
    <name type="scientific">Kineococcus gynurae</name>
    <dbReference type="NCBI Taxonomy" id="452979"/>
    <lineage>
        <taxon>Bacteria</taxon>
        <taxon>Bacillati</taxon>
        <taxon>Actinomycetota</taxon>
        <taxon>Actinomycetes</taxon>
        <taxon>Kineosporiales</taxon>
        <taxon>Kineosporiaceae</taxon>
        <taxon>Kineococcus</taxon>
    </lineage>
</organism>
<proteinExistence type="inferred from homology"/>
<feature type="domain" description="Leucine-binding protein" evidence="6">
    <location>
        <begin position="42"/>
        <end position="372"/>
    </location>
</feature>
<dbReference type="Pfam" id="PF13458">
    <property type="entry name" value="Peripla_BP_6"/>
    <property type="match status" value="1"/>
</dbReference>
<evidence type="ECO:0000256" key="2">
    <source>
        <dbReference type="ARBA" id="ARBA00022448"/>
    </source>
</evidence>
<dbReference type="InterPro" id="IPR000709">
    <property type="entry name" value="Leu_Ile_Val-bd"/>
</dbReference>
<keyword evidence="3 5" id="KW-0732">Signal</keyword>
<name>A0ABV5LQJ7_9ACTN</name>